<keyword evidence="2 4" id="KW-0472">Membrane</keyword>
<feature type="chain" id="PRO_5035348361" description="Outer membrane protein assembly factor BamE" evidence="5">
    <location>
        <begin position="21"/>
        <end position="111"/>
    </location>
</feature>
<dbReference type="InterPro" id="IPR037873">
    <property type="entry name" value="BamE-like"/>
</dbReference>
<dbReference type="EMBL" id="BMZG01000009">
    <property type="protein sequence ID" value="GHA77296.1"/>
    <property type="molecule type" value="Genomic_DNA"/>
</dbReference>
<organism evidence="7 8">
    <name type="scientific">Formosimonas limnophila</name>
    <dbReference type="NCBI Taxonomy" id="1384487"/>
    <lineage>
        <taxon>Bacteria</taxon>
        <taxon>Pseudomonadati</taxon>
        <taxon>Pseudomonadota</taxon>
        <taxon>Betaproteobacteria</taxon>
        <taxon>Burkholderiales</taxon>
        <taxon>Burkholderiaceae</taxon>
        <taxon>Formosimonas</taxon>
    </lineage>
</organism>
<dbReference type="InterPro" id="IPR007450">
    <property type="entry name" value="BamE_dom"/>
</dbReference>
<dbReference type="Proteomes" id="UP000614287">
    <property type="component" value="Unassembled WGS sequence"/>
</dbReference>
<evidence type="ECO:0000313" key="8">
    <source>
        <dbReference type="Proteomes" id="UP000614287"/>
    </source>
</evidence>
<keyword evidence="4" id="KW-0564">Palmitate</keyword>
<keyword evidence="8" id="KW-1185">Reference proteome</keyword>
<dbReference type="PANTHER" id="PTHR37482:SF1">
    <property type="entry name" value="OUTER MEMBRANE PROTEIN ASSEMBLY FACTOR BAME"/>
    <property type="match status" value="1"/>
</dbReference>
<proteinExistence type="inferred from homology"/>
<reference evidence="7" key="2">
    <citation type="submission" date="2020-09" db="EMBL/GenBank/DDBJ databases">
        <authorList>
            <person name="Sun Q."/>
            <person name="Kim S."/>
        </authorList>
    </citation>
    <scope>NUCLEOTIDE SEQUENCE</scope>
    <source>
        <strain evidence="7">KCTC 32501</strain>
    </source>
</reference>
<evidence type="ECO:0000256" key="3">
    <source>
        <dbReference type="ARBA" id="ARBA00023237"/>
    </source>
</evidence>
<dbReference type="GO" id="GO:0051205">
    <property type="term" value="P:protein insertion into membrane"/>
    <property type="evidence" value="ECO:0007669"/>
    <property type="project" value="UniProtKB-UniRule"/>
</dbReference>
<evidence type="ECO:0000313" key="7">
    <source>
        <dbReference type="EMBL" id="GHA77296.1"/>
    </source>
</evidence>
<dbReference type="AlphaFoldDB" id="A0A8J3FYZ0"/>
<keyword evidence="1 4" id="KW-0732">Signal</keyword>
<comment type="similarity">
    <text evidence="4">Belongs to the BamE family.</text>
</comment>
<dbReference type="InterPro" id="IPR026592">
    <property type="entry name" value="BamE"/>
</dbReference>
<evidence type="ECO:0000256" key="2">
    <source>
        <dbReference type="ARBA" id="ARBA00023136"/>
    </source>
</evidence>
<dbReference type="GO" id="GO:1990063">
    <property type="term" value="C:Bam protein complex"/>
    <property type="evidence" value="ECO:0007669"/>
    <property type="project" value="TreeGrafter"/>
</dbReference>
<feature type="domain" description="Outer membrane protein assembly factor BamE" evidence="6">
    <location>
        <begin position="33"/>
        <end position="100"/>
    </location>
</feature>
<comment type="subunit">
    <text evidence="4">Part of the Bam complex.</text>
</comment>
<name>A0A8J3FYZ0_9BURK</name>
<keyword evidence="4" id="KW-0449">Lipoprotein</keyword>
<evidence type="ECO:0000256" key="1">
    <source>
        <dbReference type="ARBA" id="ARBA00022729"/>
    </source>
</evidence>
<gene>
    <name evidence="4" type="primary">bamE</name>
    <name evidence="7" type="ORF">GCM10009007_17890</name>
</gene>
<keyword evidence="3 4" id="KW-0998">Cell outer membrane</keyword>
<comment type="caution">
    <text evidence="7">The sequence shown here is derived from an EMBL/GenBank/DDBJ whole genome shotgun (WGS) entry which is preliminary data.</text>
</comment>
<protein>
    <recommendedName>
        <fullName evidence="4">Outer membrane protein assembly factor BamE</fullName>
    </recommendedName>
</protein>
<sequence>MKLFFRNTLLAIGTATALSACINIPYKAPVQQGNVIEADRAAAIREGMSKNEVANIVGSPLVNNLFRQDRWDYIYRLVENHKPAVQTRMSIWFTNGVVSKIERDLAPTEAQ</sequence>
<feature type="signal peptide" evidence="5">
    <location>
        <begin position="1"/>
        <end position="20"/>
    </location>
</feature>
<dbReference type="RefSeq" id="WP_189493618.1">
    <property type="nucleotide sequence ID" value="NZ_BMZG01000009.1"/>
</dbReference>
<dbReference type="Gene3D" id="3.30.1450.10">
    <property type="match status" value="1"/>
</dbReference>
<dbReference type="PANTHER" id="PTHR37482">
    <property type="entry name" value="OUTER MEMBRANE PROTEIN ASSEMBLY FACTOR BAME"/>
    <property type="match status" value="1"/>
</dbReference>
<evidence type="ECO:0000256" key="4">
    <source>
        <dbReference type="HAMAP-Rule" id="MF_00925"/>
    </source>
</evidence>
<dbReference type="GO" id="GO:0030674">
    <property type="term" value="F:protein-macromolecule adaptor activity"/>
    <property type="evidence" value="ECO:0007669"/>
    <property type="project" value="TreeGrafter"/>
</dbReference>
<comment type="function">
    <text evidence="4">Part of the outer membrane protein assembly complex, which is involved in assembly and insertion of beta-barrel proteins into the outer membrane.</text>
</comment>
<comment type="subcellular location">
    <subcellularLocation>
        <location evidence="4">Cell outer membrane</location>
        <topology evidence="4">Lipid-anchor</topology>
    </subcellularLocation>
</comment>
<dbReference type="Pfam" id="PF04355">
    <property type="entry name" value="BamE"/>
    <property type="match status" value="1"/>
</dbReference>
<evidence type="ECO:0000259" key="6">
    <source>
        <dbReference type="Pfam" id="PF04355"/>
    </source>
</evidence>
<dbReference type="GO" id="GO:0043165">
    <property type="term" value="P:Gram-negative-bacterium-type cell outer membrane assembly"/>
    <property type="evidence" value="ECO:0007669"/>
    <property type="project" value="UniProtKB-UniRule"/>
</dbReference>
<reference evidence="7" key="1">
    <citation type="journal article" date="2014" name="Int. J. Syst. Evol. Microbiol.">
        <title>Complete genome sequence of Corynebacterium casei LMG S-19264T (=DSM 44701T), isolated from a smear-ripened cheese.</title>
        <authorList>
            <consortium name="US DOE Joint Genome Institute (JGI-PGF)"/>
            <person name="Walter F."/>
            <person name="Albersmeier A."/>
            <person name="Kalinowski J."/>
            <person name="Ruckert C."/>
        </authorList>
    </citation>
    <scope>NUCLEOTIDE SEQUENCE</scope>
    <source>
        <strain evidence="7">KCTC 32501</strain>
    </source>
</reference>
<evidence type="ECO:0000256" key="5">
    <source>
        <dbReference type="SAM" id="SignalP"/>
    </source>
</evidence>
<accession>A0A8J3FYZ0</accession>
<dbReference type="PROSITE" id="PS51257">
    <property type="entry name" value="PROKAR_LIPOPROTEIN"/>
    <property type="match status" value="1"/>
</dbReference>
<dbReference type="HAMAP" id="MF_00925">
    <property type="entry name" value="OM_assembly_BamE"/>
    <property type="match status" value="1"/>
</dbReference>